<dbReference type="RefSeq" id="WP_138547814.1">
    <property type="nucleotide sequence ID" value="NZ_PNCG01000005.1"/>
</dbReference>
<evidence type="ECO:0000313" key="4">
    <source>
        <dbReference type="Proteomes" id="UP000305874"/>
    </source>
</evidence>
<sequence>MGKRKVALIIGSSQGVGAKAAVRLVNEGFPIVLNHRESDILKQEVVQKGSECIAVQADVSQEHMSQNCLMPSTK</sequence>
<gene>
    <name evidence="3" type="ORF">CWC05_07260</name>
</gene>
<dbReference type="InterPro" id="IPR036291">
    <property type="entry name" value="NAD(P)-bd_dom_sf"/>
</dbReference>
<comment type="similarity">
    <text evidence="1">Belongs to the short-chain dehydrogenases/reductases (SDR) family.</text>
</comment>
<dbReference type="PANTHER" id="PTHR43669">
    <property type="entry name" value="5-KETO-D-GLUCONATE 5-REDUCTASE"/>
    <property type="match status" value="1"/>
</dbReference>
<comment type="caution">
    <text evidence="3">The sequence shown here is derived from an EMBL/GenBank/DDBJ whole genome shotgun (WGS) entry which is preliminary data.</text>
</comment>
<dbReference type="PANTHER" id="PTHR43669:SF3">
    <property type="entry name" value="ALCOHOL DEHYDROGENASE, PUTATIVE (AFU_ORTHOLOGUE AFUA_3G03445)-RELATED"/>
    <property type="match status" value="1"/>
</dbReference>
<organism evidence="3 4">
    <name type="scientific">Pseudoalteromonas ruthenica</name>
    <dbReference type="NCBI Taxonomy" id="151081"/>
    <lineage>
        <taxon>Bacteria</taxon>
        <taxon>Pseudomonadati</taxon>
        <taxon>Pseudomonadota</taxon>
        <taxon>Gammaproteobacteria</taxon>
        <taxon>Alteromonadales</taxon>
        <taxon>Pseudoalteromonadaceae</taxon>
        <taxon>Pseudoalteromonas</taxon>
    </lineage>
</organism>
<protein>
    <recommendedName>
        <fullName evidence="5">Glucose 1-dehydrogenase (NAD(P)(+))</fullName>
    </recommendedName>
</protein>
<proteinExistence type="inferred from homology"/>
<evidence type="ECO:0000313" key="3">
    <source>
        <dbReference type="EMBL" id="TMP87647.1"/>
    </source>
</evidence>
<dbReference type="Proteomes" id="UP000305874">
    <property type="component" value="Unassembled WGS sequence"/>
</dbReference>
<evidence type="ECO:0000256" key="2">
    <source>
        <dbReference type="ARBA" id="ARBA00023002"/>
    </source>
</evidence>
<dbReference type="Gene3D" id="3.40.50.720">
    <property type="entry name" value="NAD(P)-binding Rossmann-like Domain"/>
    <property type="match status" value="1"/>
</dbReference>
<dbReference type="SUPFAM" id="SSF51735">
    <property type="entry name" value="NAD(P)-binding Rossmann-fold domains"/>
    <property type="match status" value="1"/>
</dbReference>
<name>A0A5S3Z7U7_9GAMM</name>
<dbReference type="Pfam" id="PF00106">
    <property type="entry name" value="adh_short"/>
    <property type="match status" value="1"/>
</dbReference>
<keyword evidence="2" id="KW-0560">Oxidoreductase</keyword>
<dbReference type="EMBL" id="PNCG01000005">
    <property type="protein sequence ID" value="TMP87647.1"/>
    <property type="molecule type" value="Genomic_DNA"/>
</dbReference>
<dbReference type="AlphaFoldDB" id="A0A5S3Z7U7"/>
<reference evidence="4" key="2">
    <citation type="submission" date="2019-06" db="EMBL/GenBank/DDBJ databases">
        <title>Co-occurence of chitin degradation, pigmentation and bioactivity in marine Pseudoalteromonas.</title>
        <authorList>
            <person name="Sonnenschein E.C."/>
            <person name="Bech P.K."/>
        </authorList>
    </citation>
    <scope>NUCLEOTIDE SEQUENCE [LARGE SCALE GENOMIC DNA]</scope>
    <source>
        <strain evidence="4">S2897</strain>
    </source>
</reference>
<dbReference type="InterPro" id="IPR002347">
    <property type="entry name" value="SDR_fam"/>
</dbReference>
<dbReference type="GO" id="GO:0016491">
    <property type="term" value="F:oxidoreductase activity"/>
    <property type="evidence" value="ECO:0007669"/>
    <property type="project" value="UniProtKB-KW"/>
</dbReference>
<reference evidence="3 4" key="1">
    <citation type="submission" date="2017-12" db="EMBL/GenBank/DDBJ databases">
        <authorList>
            <person name="Paulsen S."/>
            <person name="Gram L.K."/>
        </authorList>
    </citation>
    <scope>NUCLEOTIDE SEQUENCE [LARGE SCALE GENOMIC DNA]</scope>
    <source>
        <strain evidence="3 4">S2897</strain>
    </source>
</reference>
<accession>A0A5S3Z7U7</accession>
<evidence type="ECO:0000256" key="1">
    <source>
        <dbReference type="ARBA" id="ARBA00006484"/>
    </source>
</evidence>
<evidence type="ECO:0008006" key="5">
    <source>
        <dbReference type="Google" id="ProtNLM"/>
    </source>
</evidence>